<dbReference type="EnsemblMetazoa" id="CLYHEMT013400.1">
    <property type="protein sequence ID" value="CLYHEMP013400.1"/>
    <property type="gene ID" value="CLYHEMG013400"/>
</dbReference>
<protein>
    <submittedName>
        <fullName evidence="1">Uncharacterized protein</fullName>
    </submittedName>
</protein>
<reference evidence="1" key="1">
    <citation type="submission" date="2021-01" db="UniProtKB">
        <authorList>
            <consortium name="EnsemblMetazoa"/>
        </authorList>
    </citation>
    <scope>IDENTIFICATION</scope>
</reference>
<evidence type="ECO:0000313" key="2">
    <source>
        <dbReference type="Proteomes" id="UP000594262"/>
    </source>
</evidence>
<organism evidence="1 2">
    <name type="scientific">Clytia hemisphaerica</name>
    <dbReference type="NCBI Taxonomy" id="252671"/>
    <lineage>
        <taxon>Eukaryota</taxon>
        <taxon>Metazoa</taxon>
        <taxon>Cnidaria</taxon>
        <taxon>Hydrozoa</taxon>
        <taxon>Hydroidolina</taxon>
        <taxon>Leptothecata</taxon>
        <taxon>Obeliida</taxon>
        <taxon>Clytiidae</taxon>
        <taxon>Clytia</taxon>
    </lineage>
</organism>
<dbReference type="AlphaFoldDB" id="A0A7M5WUZ4"/>
<accession>A0A7M5WUZ4</accession>
<name>A0A7M5WUZ4_9CNID</name>
<evidence type="ECO:0000313" key="1">
    <source>
        <dbReference type="EnsemblMetazoa" id="CLYHEMP013400.1"/>
    </source>
</evidence>
<sequence>QRPQRPFKSVPGVHCSGNSINFWGCSPTDASYIMTIITNKLNKPNAPISLLSTNKYPSNLIPNYGGPTAPEIVIPMAGGQKQVLKNELMKIWYIEDLMDIATRDNSGNHCIHVYALYS</sequence>
<proteinExistence type="predicted"/>
<keyword evidence="2" id="KW-1185">Reference proteome</keyword>
<dbReference type="Proteomes" id="UP000594262">
    <property type="component" value="Unplaced"/>
</dbReference>